<dbReference type="SUPFAM" id="SSF63829">
    <property type="entry name" value="Calcium-dependent phosphotriesterase"/>
    <property type="match status" value="1"/>
</dbReference>
<gene>
    <name evidence="6" type="ORF">SSS_2607</name>
</gene>
<reference evidence="6" key="2">
    <citation type="submission" date="2020-01" db="EMBL/GenBank/DDBJ databases">
        <authorList>
            <person name="Korhonen P.K.K."/>
            <person name="Guangxu M.G."/>
            <person name="Wang T.W."/>
            <person name="Stroehlein A.J.S."/>
            <person name="Young N.D."/>
            <person name="Ang C.-S.A."/>
            <person name="Fernando D.W.F."/>
            <person name="Lu H.L."/>
            <person name="Taylor S.T."/>
            <person name="Ehtesham M.E.M."/>
            <person name="Najaraj S.H.N."/>
            <person name="Harsha G.H.G."/>
            <person name="Madugundu A.M."/>
            <person name="Renuse S.R."/>
            <person name="Holt D.H."/>
            <person name="Pandey A.P."/>
            <person name="Papenfuss A.P."/>
            <person name="Gasser R.B.G."/>
            <person name="Fischer K.F."/>
        </authorList>
    </citation>
    <scope>NUCLEOTIDE SEQUENCE</scope>
    <source>
        <strain evidence="6">SSS_KF_BRIS2020</strain>
    </source>
</reference>
<evidence type="ECO:0000256" key="2">
    <source>
        <dbReference type="ARBA" id="ARBA00022553"/>
    </source>
</evidence>
<dbReference type="OrthoDB" id="5307922at2759"/>
<comment type="similarity">
    <text evidence="1">Belongs to the strictosidine synthase family.</text>
</comment>
<dbReference type="InterPro" id="IPR011042">
    <property type="entry name" value="6-blade_b-propeller_TolB-like"/>
</dbReference>
<evidence type="ECO:0000313" key="6">
    <source>
        <dbReference type="EMBL" id="KAF7490897.1"/>
    </source>
</evidence>
<accession>A0A834R899</accession>
<keyword evidence="4" id="KW-0472">Membrane</keyword>
<evidence type="ECO:0000259" key="5">
    <source>
        <dbReference type="Pfam" id="PF03088"/>
    </source>
</evidence>
<reference evidence="8" key="1">
    <citation type="journal article" date="2020" name="PLoS Negl. Trop. Dis.">
        <title>High-quality nuclear genome for Sarcoptes scabiei-A critical resource for a neglected parasite.</title>
        <authorList>
            <person name="Korhonen P.K."/>
            <person name="Gasser R.B."/>
            <person name="Ma G."/>
            <person name="Wang T."/>
            <person name="Stroehlein A.J."/>
            <person name="Young N.D."/>
            <person name="Ang C.S."/>
            <person name="Fernando D.D."/>
            <person name="Lu H.C."/>
            <person name="Taylor S."/>
            <person name="Reynolds S.L."/>
            <person name="Mofiz E."/>
            <person name="Najaraj S.H."/>
            <person name="Gowda H."/>
            <person name="Madugundu A."/>
            <person name="Renuse S."/>
            <person name="Holt D."/>
            <person name="Pandey A."/>
            <person name="Papenfuss A.T."/>
            <person name="Fischer K."/>
        </authorList>
    </citation>
    <scope>NUCLEOTIDE SEQUENCE [LARGE SCALE GENOMIC DNA]</scope>
</reference>
<keyword evidence="3" id="KW-0325">Glycoprotein</keyword>
<dbReference type="Gene3D" id="2.120.10.30">
    <property type="entry name" value="TolB, C-terminal domain"/>
    <property type="match status" value="1"/>
</dbReference>
<keyword evidence="4" id="KW-0812">Transmembrane</keyword>
<keyword evidence="4" id="KW-1133">Transmembrane helix</keyword>
<dbReference type="PANTHER" id="PTHR10426:SF88">
    <property type="entry name" value="ADIPOCYTE PLASMA MEMBRANE-ASSOCIATED PROTEIN HEMOMUCIN-RELATED"/>
    <property type="match status" value="1"/>
</dbReference>
<dbReference type="PANTHER" id="PTHR10426">
    <property type="entry name" value="STRICTOSIDINE SYNTHASE-RELATED"/>
    <property type="match status" value="1"/>
</dbReference>
<dbReference type="Pfam" id="PF03088">
    <property type="entry name" value="Str_synth"/>
    <property type="match status" value="1"/>
</dbReference>
<protein>
    <submittedName>
        <fullName evidence="6">Adipocyte plasma membrane-associated protein</fullName>
    </submittedName>
</protein>
<evidence type="ECO:0000256" key="4">
    <source>
        <dbReference type="SAM" id="Phobius"/>
    </source>
</evidence>
<evidence type="ECO:0000256" key="1">
    <source>
        <dbReference type="ARBA" id="ARBA00009191"/>
    </source>
</evidence>
<dbReference type="InterPro" id="IPR018119">
    <property type="entry name" value="Strictosidine_synth_cons-reg"/>
</dbReference>
<dbReference type="Proteomes" id="UP000070412">
    <property type="component" value="Unassembled WGS sequence"/>
</dbReference>
<name>A0A834R899_SARSC</name>
<sequence>MKILDLVIKILLIVCLFCSIIMLLPGSILLDINPKIYRTRLPKSLKQFHSIDSIQIDQFVSIDLLDSGAESIAFYEDKLVLGSSDGTIYQLINNTVKRLIKIESDENQIIKNKYSGTLGLKFDSKGSLYVVKPNYGIYRIDKLFNQQHREAPEAKLIFDIDQTIKLGHSSKFFNDIAIEERPDGQVILYVTDVSGKFTLTEFRMIILGSDTSGRLLRYEVETGKLDCLVDNLFYPNGIEISKDQSIILFSEFGTRSLWKYRLNAIDSKPEQIMYNLPAEIDNIRISPVGPETYWLAMLRPRSLYNQSELDYLMRKPLLRKLILRTFHLIGSILELISRLISNDYLEKIAIDFKTVQGNHILGSVLYNDHDDTLIDENRDNGGMLIECDQNGKILNSIYTNQCDRLAAVSEVREIPSDRIDRRTLYLASYSLPIVRKMIISI</sequence>
<evidence type="ECO:0000256" key="3">
    <source>
        <dbReference type="ARBA" id="ARBA00023180"/>
    </source>
</evidence>
<dbReference type="GO" id="GO:0016787">
    <property type="term" value="F:hydrolase activity"/>
    <property type="evidence" value="ECO:0007669"/>
    <property type="project" value="TreeGrafter"/>
</dbReference>
<keyword evidence="2" id="KW-0597">Phosphoprotein</keyword>
<reference evidence="7" key="3">
    <citation type="submission" date="2022-06" db="UniProtKB">
        <authorList>
            <consortium name="EnsemblMetazoa"/>
        </authorList>
    </citation>
    <scope>IDENTIFICATION</scope>
</reference>
<organism evidence="6">
    <name type="scientific">Sarcoptes scabiei</name>
    <name type="common">Itch mite</name>
    <name type="synonym">Acarus scabiei</name>
    <dbReference type="NCBI Taxonomy" id="52283"/>
    <lineage>
        <taxon>Eukaryota</taxon>
        <taxon>Metazoa</taxon>
        <taxon>Ecdysozoa</taxon>
        <taxon>Arthropoda</taxon>
        <taxon>Chelicerata</taxon>
        <taxon>Arachnida</taxon>
        <taxon>Acari</taxon>
        <taxon>Acariformes</taxon>
        <taxon>Sarcoptiformes</taxon>
        <taxon>Astigmata</taxon>
        <taxon>Psoroptidia</taxon>
        <taxon>Sarcoptoidea</taxon>
        <taxon>Sarcoptidae</taxon>
        <taxon>Sarcoptinae</taxon>
        <taxon>Sarcoptes</taxon>
    </lineage>
</organism>
<dbReference type="EnsemblMetazoa" id="SSS_2607s_mrna">
    <property type="protein sequence ID" value="KAF7490897.1"/>
    <property type="gene ID" value="SSS_2607"/>
</dbReference>
<evidence type="ECO:0000313" key="7">
    <source>
        <dbReference type="EnsemblMetazoa" id="KAF7490897.1"/>
    </source>
</evidence>
<keyword evidence="8" id="KW-1185">Reference proteome</keyword>
<evidence type="ECO:0000313" key="8">
    <source>
        <dbReference type="Proteomes" id="UP000070412"/>
    </source>
</evidence>
<feature type="domain" description="Strictosidine synthase conserved region" evidence="5">
    <location>
        <begin position="187"/>
        <end position="263"/>
    </location>
</feature>
<feature type="transmembrane region" description="Helical" evidence="4">
    <location>
        <begin position="6"/>
        <end position="30"/>
    </location>
</feature>
<dbReference type="GO" id="GO:0012505">
    <property type="term" value="C:endomembrane system"/>
    <property type="evidence" value="ECO:0007669"/>
    <property type="project" value="TreeGrafter"/>
</dbReference>
<proteinExistence type="inferred from homology"/>
<dbReference type="EMBL" id="WVUK01000062">
    <property type="protein sequence ID" value="KAF7490897.1"/>
    <property type="molecule type" value="Genomic_DNA"/>
</dbReference>
<dbReference type="AlphaFoldDB" id="A0A834R899"/>